<accession>A0ABT9H9Y9</accession>
<name>A0ABT9H9Y9_9SPHN</name>
<protein>
    <submittedName>
        <fullName evidence="1">Uncharacterized protein</fullName>
    </submittedName>
</protein>
<comment type="caution">
    <text evidence="1">The sequence shown here is derived from an EMBL/GenBank/DDBJ whole genome shotgun (WGS) entry which is preliminary data.</text>
</comment>
<sequence>MRQFKIVVEERYRREPGIVEFEAIEIGAALEMAASLVQASQAEMWCDGKLLCRLSRPSDCGPPFWQVC</sequence>
<gene>
    <name evidence="1" type="ORF">Q9K01_10815</name>
</gene>
<evidence type="ECO:0000313" key="1">
    <source>
        <dbReference type="EMBL" id="MDP4540118.1"/>
    </source>
</evidence>
<organism evidence="1 2">
    <name type="scientific">Qipengyuania benthica</name>
    <dbReference type="NCBI Taxonomy" id="3067651"/>
    <lineage>
        <taxon>Bacteria</taxon>
        <taxon>Pseudomonadati</taxon>
        <taxon>Pseudomonadota</taxon>
        <taxon>Alphaproteobacteria</taxon>
        <taxon>Sphingomonadales</taxon>
        <taxon>Erythrobacteraceae</taxon>
        <taxon>Qipengyuania</taxon>
    </lineage>
</organism>
<dbReference type="EMBL" id="JAVAIL010000003">
    <property type="protein sequence ID" value="MDP4540118.1"/>
    <property type="molecule type" value="Genomic_DNA"/>
</dbReference>
<proteinExistence type="predicted"/>
<reference evidence="1 2" key="1">
    <citation type="submission" date="2023-08" db="EMBL/GenBank/DDBJ databases">
        <title>genomic of DY56.</title>
        <authorList>
            <person name="Wang Y."/>
        </authorList>
    </citation>
    <scope>NUCLEOTIDE SEQUENCE [LARGE SCALE GENOMIC DNA]</scope>
    <source>
        <strain evidence="1 2">DY56-A-20</strain>
    </source>
</reference>
<evidence type="ECO:0000313" key="2">
    <source>
        <dbReference type="Proteomes" id="UP001235664"/>
    </source>
</evidence>
<dbReference type="Proteomes" id="UP001235664">
    <property type="component" value="Unassembled WGS sequence"/>
</dbReference>
<dbReference type="RefSeq" id="WP_305930260.1">
    <property type="nucleotide sequence ID" value="NZ_JAVAIL010000003.1"/>
</dbReference>
<keyword evidence="2" id="KW-1185">Reference proteome</keyword>